<dbReference type="GeneID" id="303172516"/>
<name>A0A1R4FJ27_9MICO</name>
<accession>A0A1R4FJ27</accession>
<evidence type="ECO:0000313" key="2">
    <source>
        <dbReference type="EMBL" id="SJM55879.1"/>
    </source>
</evidence>
<evidence type="ECO:0000313" key="3">
    <source>
        <dbReference type="Proteomes" id="UP000195787"/>
    </source>
</evidence>
<proteinExistence type="predicted"/>
<feature type="transmembrane region" description="Helical" evidence="1">
    <location>
        <begin position="30"/>
        <end position="51"/>
    </location>
</feature>
<dbReference type="AlphaFoldDB" id="A0A1R4FJ27"/>
<dbReference type="RefSeq" id="WP_086991407.1">
    <property type="nucleotide sequence ID" value="NZ_FUHU01000025.1"/>
</dbReference>
<keyword evidence="1" id="KW-0812">Transmembrane</keyword>
<evidence type="ECO:0000256" key="1">
    <source>
        <dbReference type="SAM" id="Phobius"/>
    </source>
</evidence>
<dbReference type="Proteomes" id="UP000195787">
    <property type="component" value="Unassembled WGS sequence"/>
</dbReference>
<keyword evidence="1" id="KW-0472">Membrane</keyword>
<organism evidence="2 3">
    <name type="scientific">Agrococcus casei LMG 22410</name>
    <dbReference type="NCBI Taxonomy" id="1255656"/>
    <lineage>
        <taxon>Bacteria</taxon>
        <taxon>Bacillati</taxon>
        <taxon>Actinomycetota</taxon>
        <taxon>Actinomycetes</taxon>
        <taxon>Micrococcales</taxon>
        <taxon>Microbacteriaceae</taxon>
        <taxon>Agrococcus</taxon>
    </lineage>
</organism>
<protein>
    <submittedName>
        <fullName evidence="2">Uncharacterized protein</fullName>
    </submittedName>
</protein>
<gene>
    <name evidence="2" type="ORF">CZ674_04750</name>
</gene>
<reference evidence="2 3" key="1">
    <citation type="submission" date="2017-02" db="EMBL/GenBank/DDBJ databases">
        <authorList>
            <person name="Peterson S.W."/>
        </authorList>
    </citation>
    <scope>NUCLEOTIDE SEQUENCE [LARGE SCALE GENOMIC DNA]</scope>
    <source>
        <strain evidence="2 3">LMG 22410</strain>
    </source>
</reference>
<dbReference type="EMBL" id="FUHU01000025">
    <property type="protein sequence ID" value="SJM55879.1"/>
    <property type="molecule type" value="Genomic_DNA"/>
</dbReference>
<sequence length="60" mass="6512">MSTLSRKYKQLKNRLTSLAHDDRGDVVEKVFVIVGMVILAVAVIAAITAFVNGQLDQLPG</sequence>
<keyword evidence="3" id="KW-1185">Reference proteome</keyword>
<keyword evidence="1" id="KW-1133">Transmembrane helix</keyword>